<dbReference type="PANTHER" id="PTHR33514">
    <property type="entry name" value="PROTEIN ABCI12, CHLOROPLASTIC"/>
    <property type="match status" value="1"/>
</dbReference>
<reference evidence="6 7" key="1">
    <citation type="submission" date="2019-04" db="EMBL/GenBank/DDBJ databases">
        <title>Cohnella sp. nov., isolated from soil.</title>
        <authorList>
            <person name="Kim W."/>
        </authorList>
    </citation>
    <scope>NUCLEOTIDE SEQUENCE [LARGE SCALE GENOMIC DNA]</scope>
    <source>
        <strain evidence="6 7">CAU 1483</strain>
    </source>
</reference>
<dbReference type="GO" id="GO:0005886">
    <property type="term" value="C:plasma membrane"/>
    <property type="evidence" value="ECO:0007669"/>
    <property type="project" value="TreeGrafter"/>
</dbReference>
<dbReference type="Proteomes" id="UP000309673">
    <property type="component" value="Unassembled WGS sequence"/>
</dbReference>
<comment type="subcellular location">
    <subcellularLocation>
        <location evidence="1">Membrane</location>
        <topology evidence="1">Multi-pass membrane protein</topology>
    </subcellularLocation>
</comment>
<accession>A0A4U0FEN8</accession>
<dbReference type="CDD" id="cd16914">
    <property type="entry name" value="EcfT"/>
    <property type="match status" value="1"/>
</dbReference>
<feature type="transmembrane region" description="Helical" evidence="5">
    <location>
        <begin position="24"/>
        <end position="54"/>
    </location>
</feature>
<feature type="transmembrane region" description="Helical" evidence="5">
    <location>
        <begin position="114"/>
        <end position="136"/>
    </location>
</feature>
<name>A0A4U0FEN8_9BACL</name>
<evidence type="ECO:0000256" key="4">
    <source>
        <dbReference type="ARBA" id="ARBA00023136"/>
    </source>
</evidence>
<comment type="caution">
    <text evidence="6">The sequence shown here is derived from an EMBL/GenBank/DDBJ whole genome shotgun (WGS) entry which is preliminary data.</text>
</comment>
<feature type="transmembrane region" description="Helical" evidence="5">
    <location>
        <begin position="66"/>
        <end position="85"/>
    </location>
</feature>
<dbReference type="EMBL" id="SUPK01000005">
    <property type="protein sequence ID" value="TJY41772.1"/>
    <property type="molecule type" value="Genomic_DNA"/>
</dbReference>
<evidence type="ECO:0000313" key="6">
    <source>
        <dbReference type="EMBL" id="TJY41772.1"/>
    </source>
</evidence>
<sequence length="278" mass="31827">MKAKMLSYTRQDSPIHRLTGAVKLLFFVLWCVTAMITYDTRCLLAMFVFSLAVFKISKVKFRNFSFVLYLILFFMLLNQLAVYLFSPAEGVKIYGTSHELFHFAGRYNLTAEQLFYQFNILLKYFTVIPMALLFLLTTDPSEFAASLNRIGVSYRISYAVSIAMRYIPDIQRDFQNIAFAAQARGIDMSKKEKLGARIKNVSAVLMPLILTSLQRIETISAAMELRAFGHGRTRTWYNARPFAKGDFLALVLIVAISAGSTLLTFYDGTRFYNIFLNR</sequence>
<dbReference type="RefSeq" id="WP_136777907.1">
    <property type="nucleotide sequence ID" value="NZ_SUPK01000005.1"/>
</dbReference>
<keyword evidence="3 5" id="KW-1133">Transmembrane helix</keyword>
<evidence type="ECO:0000256" key="5">
    <source>
        <dbReference type="SAM" id="Phobius"/>
    </source>
</evidence>
<evidence type="ECO:0000313" key="7">
    <source>
        <dbReference type="Proteomes" id="UP000309673"/>
    </source>
</evidence>
<feature type="transmembrane region" description="Helical" evidence="5">
    <location>
        <begin position="247"/>
        <end position="266"/>
    </location>
</feature>
<dbReference type="Pfam" id="PF02361">
    <property type="entry name" value="CbiQ"/>
    <property type="match status" value="1"/>
</dbReference>
<evidence type="ECO:0000256" key="2">
    <source>
        <dbReference type="ARBA" id="ARBA00022692"/>
    </source>
</evidence>
<evidence type="ECO:0000256" key="1">
    <source>
        <dbReference type="ARBA" id="ARBA00004141"/>
    </source>
</evidence>
<gene>
    <name evidence="6" type="ORF">E5161_11240</name>
</gene>
<keyword evidence="4 5" id="KW-0472">Membrane</keyword>
<dbReference type="InterPro" id="IPR003339">
    <property type="entry name" value="ABC/ECF_trnsptr_transmembrane"/>
</dbReference>
<dbReference type="AlphaFoldDB" id="A0A4U0FEN8"/>
<keyword evidence="7" id="KW-1185">Reference proteome</keyword>
<proteinExistence type="predicted"/>
<protein>
    <submittedName>
        <fullName evidence="6">Energy-coupling factor transporter transmembrane protein EcfT</fullName>
    </submittedName>
</protein>
<organism evidence="6 7">
    <name type="scientific">Cohnella pontilimi</name>
    <dbReference type="NCBI Taxonomy" id="2564100"/>
    <lineage>
        <taxon>Bacteria</taxon>
        <taxon>Bacillati</taxon>
        <taxon>Bacillota</taxon>
        <taxon>Bacilli</taxon>
        <taxon>Bacillales</taxon>
        <taxon>Paenibacillaceae</taxon>
        <taxon>Cohnella</taxon>
    </lineage>
</organism>
<keyword evidence="2 5" id="KW-0812">Transmembrane</keyword>
<dbReference type="PANTHER" id="PTHR33514:SF1">
    <property type="entry name" value="ABC TRANSPORTER PERMEASE"/>
    <property type="match status" value="1"/>
</dbReference>
<evidence type="ECO:0000256" key="3">
    <source>
        <dbReference type="ARBA" id="ARBA00022989"/>
    </source>
</evidence>
<dbReference type="OrthoDB" id="8635523at2"/>